<keyword evidence="8" id="KW-1185">Reference proteome</keyword>
<dbReference type="SUPFAM" id="SSF57850">
    <property type="entry name" value="RING/U-box"/>
    <property type="match status" value="1"/>
</dbReference>
<evidence type="ECO:0000259" key="6">
    <source>
        <dbReference type="PROSITE" id="PS50089"/>
    </source>
</evidence>
<feature type="compositionally biased region" description="Basic residues" evidence="5">
    <location>
        <begin position="442"/>
        <end position="458"/>
    </location>
</feature>
<sequence>MEDMDIDQVMDVPDTPDRSAERNIDGRKCDKHDSSSLASAHSGNSKDKGVLNQLRGRGRLVTENGHSRRLHFRSRESSANSGETECCSKSMVSQLENSSAPKSAHLFRRMRSDGISKHEAKHSIGPQHTNKGKAFCNGFPSKSSACQNDNKFLDLIGPNGAFKDLLDEEIGKGSMATNGCSSLHCIENSPKPSCNTWKGKEKTDNGACDGSGSGIGFREAFDISIDIQPRSEKHVSSSLQYITSPRVSGQKRLVRNGCISPHNIIARAKQLAEQQSSSSKDVEQNDAKDILSRASPSRMDIKDPIAEINNSSRVKGKSIISHPCTSKQHDFGTVTRSPIVHNEQANDNSDTGRDAFGCFEGLSGWRSTRNRSKKVDVLLSDGGGHLPRRNNAVQCSLDQKNDNGVEKKDDPEVQAMSLQHGPAPSGAQTTSNLMSGSNQVNVRHRARSILIKRQRKHGSATSNTGESSTSVFNDSEIMFLGSSGEPSNSGSTRSQSHHGQGVMEPVIEIDEQSPEIRHVASRNGGSMNNDDSDARARQIEADEILARELQEQLYHEMPVDGGVGIDAHIAQMLQQQEQVQPTSSSRNHRVPRASGPAISRLYRQSQSRSSQNPSIRRGTQARGPTSTRMAQLRSRFPNQSHAIPSGERNLHFPLNMDLDMRIDILEALEAAVGDFGDMRMPGHILQIQRDFNENDYEMLLALDENNHNVGASVNQMNSLPQSTVQTDNFEESCAICLETPTIGDTIRHLPCLHKFHKDCIDPWLARSTSCPVCKSSIT</sequence>
<dbReference type="Proteomes" id="UP001227230">
    <property type="component" value="Chromosome 5"/>
</dbReference>
<dbReference type="InterPro" id="IPR001841">
    <property type="entry name" value="Znf_RING"/>
</dbReference>
<organism evidence="7 8">
    <name type="scientific">Vitis vinifera</name>
    <name type="common">Grape</name>
    <dbReference type="NCBI Taxonomy" id="29760"/>
    <lineage>
        <taxon>Eukaryota</taxon>
        <taxon>Viridiplantae</taxon>
        <taxon>Streptophyta</taxon>
        <taxon>Embryophyta</taxon>
        <taxon>Tracheophyta</taxon>
        <taxon>Spermatophyta</taxon>
        <taxon>Magnoliopsida</taxon>
        <taxon>eudicotyledons</taxon>
        <taxon>Gunneridae</taxon>
        <taxon>Pentapetalae</taxon>
        <taxon>rosids</taxon>
        <taxon>Vitales</taxon>
        <taxon>Vitaceae</taxon>
        <taxon>Viteae</taxon>
        <taxon>Vitis</taxon>
    </lineage>
</organism>
<evidence type="ECO:0000256" key="3">
    <source>
        <dbReference type="ARBA" id="ARBA00022833"/>
    </source>
</evidence>
<feature type="region of interest" description="Disordered" evidence="5">
    <location>
        <begin position="416"/>
        <end position="501"/>
    </location>
</feature>
<reference evidence="7 8" key="1">
    <citation type="journal article" date="2023" name="Hortic Res">
        <title>The complete reference genome for grapevine (Vitis vinifera L.) genetics and breeding.</title>
        <authorList>
            <person name="Shi X."/>
            <person name="Cao S."/>
            <person name="Wang X."/>
            <person name="Huang S."/>
            <person name="Wang Y."/>
            <person name="Liu Z."/>
            <person name="Liu W."/>
            <person name="Leng X."/>
            <person name="Peng Y."/>
            <person name="Wang N."/>
            <person name="Wang Y."/>
            <person name="Ma Z."/>
            <person name="Xu X."/>
            <person name="Zhang F."/>
            <person name="Xue H."/>
            <person name="Zhong H."/>
            <person name="Wang Y."/>
            <person name="Zhang K."/>
            <person name="Velt A."/>
            <person name="Avia K."/>
            <person name="Holtgrawe D."/>
            <person name="Grimplet J."/>
            <person name="Matus J.T."/>
            <person name="Ware D."/>
            <person name="Wu X."/>
            <person name="Wang H."/>
            <person name="Liu C."/>
            <person name="Fang Y."/>
            <person name="Rustenholz C."/>
            <person name="Cheng Z."/>
            <person name="Xiao H."/>
            <person name="Zhou Y."/>
        </authorList>
    </citation>
    <scope>NUCLEOTIDE SEQUENCE [LARGE SCALE GENOMIC DNA]</scope>
    <source>
        <strain evidence="8">cv. Pinot noir / PN40024</strain>
        <tissue evidence="7">Leaf</tissue>
    </source>
</reference>
<feature type="compositionally biased region" description="Polar residues" evidence="5">
    <location>
        <begin position="459"/>
        <end position="473"/>
    </location>
</feature>
<dbReference type="InterPro" id="IPR051834">
    <property type="entry name" value="RING_finger_E3_ligase"/>
</dbReference>
<dbReference type="Pfam" id="PF13639">
    <property type="entry name" value="zf-RING_2"/>
    <property type="match status" value="1"/>
</dbReference>
<evidence type="ECO:0000256" key="1">
    <source>
        <dbReference type="ARBA" id="ARBA00022723"/>
    </source>
</evidence>
<feature type="region of interest" description="Disordered" evidence="5">
    <location>
        <begin position="1"/>
        <end position="52"/>
    </location>
</feature>
<feature type="domain" description="RING-type" evidence="6">
    <location>
        <begin position="733"/>
        <end position="774"/>
    </location>
</feature>
<feature type="compositionally biased region" description="Polar residues" evidence="5">
    <location>
        <begin position="426"/>
        <end position="441"/>
    </location>
</feature>
<proteinExistence type="predicted"/>
<evidence type="ECO:0000256" key="4">
    <source>
        <dbReference type="PROSITE-ProRule" id="PRU00175"/>
    </source>
</evidence>
<feature type="compositionally biased region" description="Polar residues" evidence="5">
    <location>
        <begin position="574"/>
        <end position="585"/>
    </location>
</feature>
<dbReference type="EMBL" id="CP126652">
    <property type="protein sequence ID" value="WJZ87537.1"/>
    <property type="molecule type" value="Genomic_DNA"/>
</dbReference>
<feature type="compositionally biased region" description="Low complexity" evidence="5">
    <location>
        <begin position="599"/>
        <end position="617"/>
    </location>
</feature>
<evidence type="ECO:0000313" key="8">
    <source>
        <dbReference type="Proteomes" id="UP001227230"/>
    </source>
</evidence>
<dbReference type="SMART" id="SM00184">
    <property type="entry name" value="RING"/>
    <property type="match status" value="1"/>
</dbReference>
<name>A0ABY9BXD6_VITVI</name>
<dbReference type="PANTHER" id="PTHR45931:SF25">
    <property type="entry name" value="E3 UBIQUITIN-PROTEIN LIGASE RLIM-LIKE ISOFORM X1"/>
    <property type="match status" value="1"/>
</dbReference>
<feature type="compositionally biased region" description="Polar residues" evidence="5">
    <location>
        <begin position="484"/>
        <end position="498"/>
    </location>
</feature>
<dbReference type="InterPro" id="IPR013083">
    <property type="entry name" value="Znf_RING/FYVE/PHD"/>
</dbReference>
<feature type="compositionally biased region" description="Basic and acidic residues" evidence="5">
    <location>
        <begin position="280"/>
        <end position="291"/>
    </location>
</feature>
<feature type="region of interest" description="Disordered" evidence="5">
    <location>
        <begin position="574"/>
        <end position="629"/>
    </location>
</feature>
<gene>
    <name evidence="7" type="ORF">VitviT2T_006908</name>
</gene>
<dbReference type="PANTHER" id="PTHR45931">
    <property type="entry name" value="SI:CH211-59O9.10"/>
    <property type="match status" value="1"/>
</dbReference>
<dbReference type="InterPro" id="IPR011016">
    <property type="entry name" value="Znf_RING-CH"/>
</dbReference>
<protein>
    <recommendedName>
        <fullName evidence="6">RING-type domain-containing protein</fullName>
    </recommendedName>
</protein>
<keyword evidence="1" id="KW-0479">Metal-binding</keyword>
<feature type="compositionally biased region" description="Basic and acidic residues" evidence="5">
    <location>
        <begin position="15"/>
        <end position="34"/>
    </location>
</feature>
<evidence type="ECO:0000256" key="5">
    <source>
        <dbReference type="SAM" id="MobiDB-lite"/>
    </source>
</evidence>
<accession>A0ABY9BXD6</accession>
<dbReference type="CDD" id="cd16454">
    <property type="entry name" value="RING-H2_PA-TM-RING"/>
    <property type="match status" value="1"/>
</dbReference>
<dbReference type="SMART" id="SM00744">
    <property type="entry name" value="RINGv"/>
    <property type="match status" value="1"/>
</dbReference>
<evidence type="ECO:0000256" key="2">
    <source>
        <dbReference type="ARBA" id="ARBA00022771"/>
    </source>
</evidence>
<feature type="region of interest" description="Disordered" evidence="5">
    <location>
        <begin position="269"/>
        <end position="296"/>
    </location>
</feature>
<dbReference type="PROSITE" id="PS50089">
    <property type="entry name" value="ZF_RING_2"/>
    <property type="match status" value="1"/>
</dbReference>
<keyword evidence="2 4" id="KW-0863">Zinc-finger</keyword>
<evidence type="ECO:0000313" key="7">
    <source>
        <dbReference type="EMBL" id="WJZ87537.1"/>
    </source>
</evidence>
<keyword evidence="3" id="KW-0862">Zinc</keyword>
<dbReference type="Gene3D" id="3.30.40.10">
    <property type="entry name" value="Zinc/RING finger domain, C3HC4 (zinc finger)"/>
    <property type="match status" value="1"/>
</dbReference>